<dbReference type="OrthoDB" id="67700at2759"/>
<keyword evidence="3" id="KW-1185">Reference proteome</keyword>
<feature type="compositionally biased region" description="Basic and acidic residues" evidence="1">
    <location>
        <begin position="156"/>
        <end position="165"/>
    </location>
</feature>
<dbReference type="HOGENOM" id="CLU_569913_0_0_1"/>
<evidence type="ECO:0000313" key="2">
    <source>
        <dbReference type="EMBL" id="KDR66647.1"/>
    </source>
</evidence>
<sequence length="479" mass="51883">MLEVQEPSAQNGGVTSAIRLSRQALTKEYLGEVAIPLEEWFGKDEDGKEDERTYGFDQHENVAFSLDLVSTRTNIQATGSIQVKLGFAPAPDADPQNSMPLEDVYAELLRRTRPLLISAPPTEGVGTIRSQPGPSIPIQYEEDGGIPSDSDSVNENENKNRNKNVAERSLPAAKFAPKLLFDTYNPPCITHAYLEIQAQDCPAEGGAAQHAIQAASAHDGTQQLANFACVKQLTRLSRENRRISCPRPHPLLLVPIHSDEVHPENHSTQVPAPQNMLGDVAARHDVASESSPLLLPAPAEPANCVPNDMLDKIFDGVVVRGALSVSGVGPSVGLAAAAAAGGGGTELVRTKRRNRDWELKHANDIIRVVVLEVEGADDLPEWSNPAYTGWDMDPFVVVAFSKKVLRAGVIRHSLQPRLRRKALFPSSLLQNELPSTTDRSRLGQALRNDLVGNATFRVNELVDDTAKPDEETGVVCGEG</sequence>
<evidence type="ECO:0000313" key="3">
    <source>
        <dbReference type="Proteomes" id="UP000027222"/>
    </source>
</evidence>
<dbReference type="STRING" id="685588.A0A067S9M0"/>
<dbReference type="EMBL" id="KL142421">
    <property type="protein sequence ID" value="KDR66647.1"/>
    <property type="molecule type" value="Genomic_DNA"/>
</dbReference>
<organism evidence="2 3">
    <name type="scientific">Galerina marginata (strain CBS 339.88)</name>
    <dbReference type="NCBI Taxonomy" id="685588"/>
    <lineage>
        <taxon>Eukaryota</taxon>
        <taxon>Fungi</taxon>
        <taxon>Dikarya</taxon>
        <taxon>Basidiomycota</taxon>
        <taxon>Agaricomycotina</taxon>
        <taxon>Agaricomycetes</taxon>
        <taxon>Agaricomycetidae</taxon>
        <taxon>Agaricales</taxon>
        <taxon>Agaricineae</taxon>
        <taxon>Strophariaceae</taxon>
        <taxon>Galerina</taxon>
    </lineage>
</organism>
<protein>
    <recommendedName>
        <fullName evidence="4">C2 domain-containing protein</fullName>
    </recommendedName>
</protein>
<gene>
    <name evidence="2" type="ORF">GALMADRAFT_216867</name>
</gene>
<reference evidence="3" key="1">
    <citation type="journal article" date="2014" name="Proc. Natl. Acad. Sci. U.S.A.">
        <title>Extensive sampling of basidiomycete genomes demonstrates inadequacy of the white-rot/brown-rot paradigm for wood decay fungi.</title>
        <authorList>
            <person name="Riley R."/>
            <person name="Salamov A.A."/>
            <person name="Brown D.W."/>
            <person name="Nagy L.G."/>
            <person name="Floudas D."/>
            <person name="Held B.W."/>
            <person name="Levasseur A."/>
            <person name="Lombard V."/>
            <person name="Morin E."/>
            <person name="Otillar R."/>
            <person name="Lindquist E.A."/>
            <person name="Sun H."/>
            <person name="LaButti K.M."/>
            <person name="Schmutz J."/>
            <person name="Jabbour D."/>
            <person name="Luo H."/>
            <person name="Baker S.E."/>
            <person name="Pisabarro A.G."/>
            <person name="Walton J.D."/>
            <person name="Blanchette R.A."/>
            <person name="Henrissat B."/>
            <person name="Martin F."/>
            <person name="Cullen D."/>
            <person name="Hibbett D.S."/>
            <person name="Grigoriev I.V."/>
        </authorList>
    </citation>
    <scope>NUCLEOTIDE SEQUENCE [LARGE SCALE GENOMIC DNA]</scope>
    <source>
        <strain evidence="3">CBS 339.88</strain>
    </source>
</reference>
<feature type="region of interest" description="Disordered" evidence="1">
    <location>
        <begin position="119"/>
        <end position="165"/>
    </location>
</feature>
<proteinExistence type="predicted"/>
<name>A0A067S9M0_GALM3</name>
<accession>A0A067S9M0</accession>
<dbReference type="AlphaFoldDB" id="A0A067S9M0"/>
<evidence type="ECO:0000256" key="1">
    <source>
        <dbReference type="SAM" id="MobiDB-lite"/>
    </source>
</evidence>
<dbReference type="Proteomes" id="UP000027222">
    <property type="component" value="Unassembled WGS sequence"/>
</dbReference>
<evidence type="ECO:0008006" key="4">
    <source>
        <dbReference type="Google" id="ProtNLM"/>
    </source>
</evidence>